<comment type="subcellular location">
    <subcellularLocation>
        <location evidence="1">Membrane</location>
        <topology evidence="1">Multi-pass membrane protein</topology>
    </subcellularLocation>
</comment>
<reference evidence="5" key="1">
    <citation type="journal article" date="2002" name="Science">
        <title>The draft genome of Ciona intestinalis: insights into chordate and vertebrate origins.</title>
        <authorList>
            <person name="Dehal P."/>
            <person name="Satou Y."/>
            <person name="Campbell R.K."/>
            <person name="Chapman J."/>
            <person name="Degnan B."/>
            <person name="De Tomaso A."/>
            <person name="Davidson B."/>
            <person name="Di Gregorio A."/>
            <person name="Gelpke M."/>
            <person name="Goodstein D.M."/>
            <person name="Harafuji N."/>
            <person name="Hastings K.E."/>
            <person name="Ho I."/>
            <person name="Hotta K."/>
            <person name="Huang W."/>
            <person name="Kawashima T."/>
            <person name="Lemaire P."/>
            <person name="Martinez D."/>
            <person name="Meinertzhagen I.A."/>
            <person name="Necula S."/>
            <person name="Nonaka M."/>
            <person name="Putnam N."/>
            <person name="Rash S."/>
            <person name="Saiga H."/>
            <person name="Satake M."/>
            <person name="Terry A."/>
            <person name="Yamada L."/>
            <person name="Wang H.G."/>
            <person name="Awazu S."/>
            <person name="Azumi K."/>
            <person name="Boore J."/>
            <person name="Branno M."/>
            <person name="Chin-Bow S."/>
            <person name="DeSantis R."/>
            <person name="Doyle S."/>
            <person name="Francino P."/>
            <person name="Keys D.N."/>
            <person name="Haga S."/>
            <person name="Hayashi H."/>
            <person name="Hino K."/>
            <person name="Imai K.S."/>
            <person name="Inaba K."/>
            <person name="Kano S."/>
            <person name="Kobayashi K."/>
            <person name="Kobayashi M."/>
            <person name="Lee B.I."/>
            <person name="Makabe K.W."/>
            <person name="Manohar C."/>
            <person name="Matassi G."/>
            <person name="Medina M."/>
            <person name="Mochizuki Y."/>
            <person name="Mount S."/>
            <person name="Morishita T."/>
            <person name="Miura S."/>
            <person name="Nakayama A."/>
            <person name="Nishizaka S."/>
            <person name="Nomoto H."/>
            <person name="Ohta F."/>
            <person name="Oishi K."/>
            <person name="Rigoutsos I."/>
            <person name="Sano M."/>
            <person name="Sasaki A."/>
            <person name="Sasakura Y."/>
            <person name="Shoguchi E."/>
            <person name="Shin-i T."/>
            <person name="Spagnuolo A."/>
            <person name="Stainier D."/>
            <person name="Suzuki M.M."/>
            <person name="Tassy O."/>
            <person name="Takatori N."/>
            <person name="Tokuoka M."/>
            <person name="Yagi K."/>
            <person name="Yoshizaki F."/>
            <person name="Wada S."/>
            <person name="Zhang C."/>
            <person name="Hyatt P.D."/>
            <person name="Larimer F."/>
            <person name="Detter C."/>
            <person name="Doggett N."/>
            <person name="Glavina T."/>
            <person name="Hawkins T."/>
            <person name="Richardson P."/>
            <person name="Lucas S."/>
            <person name="Kohara Y."/>
            <person name="Levine M."/>
            <person name="Satoh N."/>
            <person name="Rokhsar D.S."/>
        </authorList>
    </citation>
    <scope>NUCLEOTIDE SEQUENCE [LARGE SCALE GENOMIC DNA]</scope>
</reference>
<dbReference type="EMBL" id="EAAA01000355">
    <property type="status" value="NOT_ANNOTATED_CDS"/>
    <property type="molecule type" value="Genomic_DNA"/>
</dbReference>
<dbReference type="Proteomes" id="UP000008144">
    <property type="component" value="Chromosome 1"/>
</dbReference>
<dbReference type="PANTHER" id="PTHR11360">
    <property type="entry name" value="MONOCARBOXYLATE TRANSPORTER"/>
    <property type="match status" value="1"/>
</dbReference>
<keyword evidence="5" id="KW-1185">Reference proteome</keyword>
<dbReference type="Ensembl" id="ENSCINT00000023526.2">
    <property type="protein sequence ID" value="ENSCINP00000023280.2"/>
    <property type="gene ID" value="ENSCING00000012486.2"/>
</dbReference>
<dbReference type="HOGENOM" id="CLU_825226_0_0_1"/>
<dbReference type="GO" id="GO:0008028">
    <property type="term" value="F:monocarboxylic acid transmembrane transporter activity"/>
    <property type="evidence" value="ECO:0000318"/>
    <property type="project" value="GO_Central"/>
</dbReference>
<dbReference type="SUPFAM" id="SSF103473">
    <property type="entry name" value="MFS general substrate transporter"/>
    <property type="match status" value="1"/>
</dbReference>
<feature type="transmembrane region" description="Helical" evidence="2">
    <location>
        <begin position="199"/>
        <end position="218"/>
    </location>
</feature>
<feature type="transmembrane region" description="Helical" evidence="2">
    <location>
        <begin position="160"/>
        <end position="179"/>
    </location>
</feature>
<feature type="transmembrane region" description="Helical" evidence="2">
    <location>
        <begin position="316"/>
        <end position="336"/>
    </location>
</feature>
<dbReference type="InterPro" id="IPR050327">
    <property type="entry name" value="Proton-linked_MCT"/>
</dbReference>
<feature type="transmembrane region" description="Helical" evidence="2">
    <location>
        <begin position="287"/>
        <end position="310"/>
    </location>
</feature>
<dbReference type="InterPro" id="IPR036259">
    <property type="entry name" value="MFS_trans_sf"/>
</dbReference>
<dbReference type="InterPro" id="IPR011701">
    <property type="entry name" value="MFS"/>
</dbReference>
<dbReference type="PANTHER" id="PTHR11360:SF284">
    <property type="entry name" value="EG:103B4.3 PROTEIN-RELATED"/>
    <property type="match status" value="1"/>
</dbReference>
<accession>F6U5N1</accession>
<protein>
    <recommendedName>
        <fullName evidence="3">Major facilitator superfamily (MFS) profile domain-containing protein</fullName>
    </recommendedName>
</protein>
<evidence type="ECO:0000313" key="5">
    <source>
        <dbReference type="Proteomes" id="UP000008144"/>
    </source>
</evidence>
<reference evidence="4" key="3">
    <citation type="submission" date="2025-08" db="UniProtKB">
        <authorList>
            <consortium name="Ensembl"/>
        </authorList>
    </citation>
    <scope>IDENTIFICATION</scope>
</reference>
<feature type="transmembrane region" description="Helical" evidence="2">
    <location>
        <begin position="230"/>
        <end position="248"/>
    </location>
</feature>
<evidence type="ECO:0000259" key="3">
    <source>
        <dbReference type="PROSITE" id="PS50850"/>
    </source>
</evidence>
<dbReference type="PROSITE" id="PS50850">
    <property type="entry name" value="MFS"/>
    <property type="match status" value="1"/>
</dbReference>
<sequence length="337" mass="37161">MAHLCAGAMLLLPFKQTPSSTKSSDKFKHSDCEKQDLSKKVTAPLVSESEVFRGDANNNEQKRRSSFQLFRNFVRHPWMRRQSSLTGTAALNDIQAPAFGNRDDIVLEESLEYLNVRGDLHEKDELKENIVDSQALYISSKANANKNFVSQTKYIFSSPMFYFMIVNNVTMFSGMMLVFGLTPIRATSDLGFTSEQGAILVSVVGFTNLIGRFSWGVISNIFPRLRPTRLFICLRILAALLTLLSPFAVSFGVQIAFCAAVGLMFGSWSLYPLVVAEMFGDRFLNVAFGYLEVFDGIGSLLGPCFGGLIYDVTSSYQLSFVFAGATLAVGTVVLAIG</sequence>
<proteinExistence type="predicted"/>
<keyword evidence="2" id="KW-1133">Transmembrane helix</keyword>
<dbReference type="InParanoid" id="F6U5N1"/>
<keyword evidence="2" id="KW-0472">Membrane</keyword>
<name>F6U5N1_CIOIN</name>
<dbReference type="GeneTree" id="ENSGT00940000166190"/>
<dbReference type="GO" id="GO:0005886">
    <property type="term" value="C:plasma membrane"/>
    <property type="evidence" value="ECO:0000318"/>
    <property type="project" value="GO_Central"/>
</dbReference>
<evidence type="ECO:0000256" key="2">
    <source>
        <dbReference type="SAM" id="Phobius"/>
    </source>
</evidence>
<evidence type="ECO:0000313" key="4">
    <source>
        <dbReference type="Ensembl" id="ENSCINP00000023280.2"/>
    </source>
</evidence>
<dbReference type="InterPro" id="IPR020846">
    <property type="entry name" value="MFS_dom"/>
</dbReference>
<feature type="domain" description="Major facilitator superfamily (MFS) profile" evidence="3">
    <location>
        <begin position="160"/>
        <end position="337"/>
    </location>
</feature>
<dbReference type="Gene3D" id="1.20.1250.20">
    <property type="entry name" value="MFS general substrate transporter like domains"/>
    <property type="match status" value="1"/>
</dbReference>
<keyword evidence="2" id="KW-0812">Transmembrane</keyword>
<reference evidence="4" key="4">
    <citation type="submission" date="2025-09" db="UniProtKB">
        <authorList>
            <consortium name="Ensembl"/>
        </authorList>
    </citation>
    <scope>IDENTIFICATION</scope>
</reference>
<reference evidence="4" key="2">
    <citation type="journal article" date="2008" name="Genome Biol.">
        <title>Improved genome assembly and evidence-based global gene model set for the chordate Ciona intestinalis: new insight into intron and operon populations.</title>
        <authorList>
            <person name="Satou Y."/>
            <person name="Mineta K."/>
            <person name="Ogasawara M."/>
            <person name="Sasakura Y."/>
            <person name="Shoguchi E."/>
            <person name="Ueno K."/>
            <person name="Yamada L."/>
            <person name="Matsumoto J."/>
            <person name="Wasserscheid J."/>
            <person name="Dewar K."/>
            <person name="Wiley G.B."/>
            <person name="Macmil S.L."/>
            <person name="Roe B.A."/>
            <person name="Zeller R.W."/>
            <person name="Hastings K.E."/>
            <person name="Lemaire P."/>
            <person name="Lindquist E."/>
            <person name="Endo T."/>
            <person name="Hotta K."/>
            <person name="Inaba K."/>
        </authorList>
    </citation>
    <scope>NUCLEOTIDE SEQUENCE [LARGE SCALE GENOMIC DNA]</scope>
    <source>
        <strain evidence="4">wild type</strain>
    </source>
</reference>
<dbReference type="AlphaFoldDB" id="F6U5N1"/>
<organism evidence="4 5">
    <name type="scientific">Ciona intestinalis</name>
    <name type="common">Transparent sea squirt</name>
    <name type="synonym">Ascidia intestinalis</name>
    <dbReference type="NCBI Taxonomy" id="7719"/>
    <lineage>
        <taxon>Eukaryota</taxon>
        <taxon>Metazoa</taxon>
        <taxon>Chordata</taxon>
        <taxon>Tunicata</taxon>
        <taxon>Ascidiacea</taxon>
        <taxon>Phlebobranchia</taxon>
        <taxon>Cionidae</taxon>
        <taxon>Ciona</taxon>
    </lineage>
</organism>
<dbReference type="Pfam" id="PF07690">
    <property type="entry name" value="MFS_1"/>
    <property type="match status" value="1"/>
</dbReference>
<evidence type="ECO:0000256" key="1">
    <source>
        <dbReference type="ARBA" id="ARBA00004141"/>
    </source>
</evidence>
<feature type="transmembrane region" description="Helical" evidence="2">
    <location>
        <begin position="254"/>
        <end position="275"/>
    </location>
</feature>